<name>A0A1H9NEP1_9ACTN</name>
<keyword evidence="1" id="KW-1133">Transmembrane helix</keyword>
<dbReference type="STRING" id="1036181.SAMN05421756_11413"/>
<evidence type="ECO:0000256" key="1">
    <source>
        <dbReference type="SAM" id="Phobius"/>
    </source>
</evidence>
<sequence>MSHNEDFAATDTKKSAASKLFDLRLLIGGLFTLYGVMLTISGFFTSEAEIQKAAGINMNLWLGLGMLILGLLFLLWVRLAPLQHDEDAQAEPNPTDRRQAPGH</sequence>
<evidence type="ECO:0000313" key="2">
    <source>
        <dbReference type="EMBL" id="SER34382.1"/>
    </source>
</evidence>
<keyword evidence="1" id="KW-0812">Transmembrane</keyword>
<keyword evidence="3" id="KW-1185">Reference proteome</keyword>
<evidence type="ECO:0000313" key="3">
    <source>
        <dbReference type="Proteomes" id="UP000198504"/>
    </source>
</evidence>
<organism evidence="2 3">
    <name type="scientific">Microlunatus flavus</name>
    <dbReference type="NCBI Taxonomy" id="1036181"/>
    <lineage>
        <taxon>Bacteria</taxon>
        <taxon>Bacillati</taxon>
        <taxon>Actinomycetota</taxon>
        <taxon>Actinomycetes</taxon>
        <taxon>Propionibacteriales</taxon>
        <taxon>Propionibacteriaceae</taxon>
        <taxon>Microlunatus</taxon>
    </lineage>
</organism>
<gene>
    <name evidence="2" type="ORF">SAMN05421756_11413</name>
</gene>
<accession>A0A1H9NEP1</accession>
<dbReference type="RefSeq" id="WP_198410339.1">
    <property type="nucleotide sequence ID" value="NZ_FOFA01000014.1"/>
</dbReference>
<dbReference type="EMBL" id="FOFA01000014">
    <property type="protein sequence ID" value="SER34382.1"/>
    <property type="molecule type" value="Genomic_DNA"/>
</dbReference>
<protein>
    <submittedName>
        <fullName evidence="2">Uncharacterized protein</fullName>
    </submittedName>
</protein>
<dbReference type="Proteomes" id="UP000198504">
    <property type="component" value="Unassembled WGS sequence"/>
</dbReference>
<keyword evidence="1" id="KW-0472">Membrane</keyword>
<feature type="transmembrane region" description="Helical" evidence="1">
    <location>
        <begin position="56"/>
        <end position="77"/>
    </location>
</feature>
<reference evidence="3" key="1">
    <citation type="submission" date="2016-10" db="EMBL/GenBank/DDBJ databases">
        <authorList>
            <person name="Varghese N."/>
            <person name="Submissions S."/>
        </authorList>
    </citation>
    <scope>NUCLEOTIDE SEQUENCE [LARGE SCALE GENOMIC DNA]</scope>
    <source>
        <strain evidence="3">CGMCC 4.6856</strain>
    </source>
</reference>
<proteinExistence type="predicted"/>
<feature type="transmembrane region" description="Helical" evidence="1">
    <location>
        <begin position="23"/>
        <end position="44"/>
    </location>
</feature>
<dbReference type="AlphaFoldDB" id="A0A1H9NEP1"/>